<reference evidence="3" key="1">
    <citation type="submission" date="2023-07" db="EMBL/GenBank/DDBJ databases">
        <title>Sorghum-associated microbial communities from plants grown in Nebraska, USA.</title>
        <authorList>
            <person name="Schachtman D."/>
        </authorList>
    </citation>
    <scope>NUCLEOTIDE SEQUENCE</scope>
    <source>
        <strain evidence="3">BE330</strain>
    </source>
</reference>
<protein>
    <recommendedName>
        <fullName evidence="5">Lipoprotein</fullName>
    </recommendedName>
</protein>
<comment type="caution">
    <text evidence="3">The sequence shown here is derived from an EMBL/GenBank/DDBJ whole genome shotgun (WGS) entry which is preliminary data.</text>
</comment>
<dbReference type="RefSeq" id="WP_309852579.1">
    <property type="nucleotide sequence ID" value="NZ_JAVDQJ010000003.1"/>
</dbReference>
<dbReference type="PROSITE" id="PS51257">
    <property type="entry name" value="PROKAR_LIPOPROTEIN"/>
    <property type="match status" value="1"/>
</dbReference>
<organism evidence="3 4">
    <name type="scientific">Deinococcus soli</name>
    <name type="common">ex Cha et al. 2016</name>
    <dbReference type="NCBI Taxonomy" id="1309411"/>
    <lineage>
        <taxon>Bacteria</taxon>
        <taxon>Thermotogati</taxon>
        <taxon>Deinococcota</taxon>
        <taxon>Deinococci</taxon>
        <taxon>Deinococcales</taxon>
        <taxon>Deinococcaceae</taxon>
        <taxon>Deinococcus</taxon>
    </lineage>
</organism>
<keyword evidence="2" id="KW-0732">Signal</keyword>
<dbReference type="AlphaFoldDB" id="A0AAE4BMS3"/>
<evidence type="ECO:0000313" key="3">
    <source>
        <dbReference type="EMBL" id="MDR6218001.1"/>
    </source>
</evidence>
<feature type="region of interest" description="Disordered" evidence="1">
    <location>
        <begin position="262"/>
        <end position="286"/>
    </location>
</feature>
<sequence>MTRPVPTRRWPPVLALLLSALLAALLGGCRAAPDRAAPQLAARADVTGVTVTLSGAGVRRGDRATLTLFTPAGAVRLPGRAAQGGQLVLTAPYVRAGLIPFEVQYAGHRLRGELRRVPGAPVTPLTLKVGARGVRVSQVRPPALVLHPLDAQGNVTDLPVDTVIRRPDGVTLRRRVTPTHLTAWTFLPPGRVTGLLRVVATTGDAAGEVGEVDVLPGPARSLRGDRGAYRDIRDALGNPVTPDESLTVTARDGDWNVEVPLTPVEGRARSPAPLPPGARVQAEELR</sequence>
<evidence type="ECO:0000313" key="4">
    <source>
        <dbReference type="Proteomes" id="UP001185331"/>
    </source>
</evidence>
<evidence type="ECO:0000256" key="1">
    <source>
        <dbReference type="SAM" id="MobiDB-lite"/>
    </source>
</evidence>
<dbReference type="Proteomes" id="UP001185331">
    <property type="component" value="Unassembled WGS sequence"/>
</dbReference>
<gene>
    <name evidence="3" type="ORF">J2Y00_001562</name>
</gene>
<evidence type="ECO:0008006" key="5">
    <source>
        <dbReference type="Google" id="ProtNLM"/>
    </source>
</evidence>
<proteinExistence type="predicted"/>
<name>A0AAE4BMS3_9DEIO</name>
<dbReference type="EMBL" id="JAVDQK010000003">
    <property type="protein sequence ID" value="MDR6218001.1"/>
    <property type="molecule type" value="Genomic_DNA"/>
</dbReference>
<feature type="chain" id="PRO_5042246150" description="Lipoprotein" evidence="2">
    <location>
        <begin position="32"/>
        <end position="286"/>
    </location>
</feature>
<evidence type="ECO:0000256" key="2">
    <source>
        <dbReference type="SAM" id="SignalP"/>
    </source>
</evidence>
<accession>A0AAE4BMS3</accession>
<feature type="signal peptide" evidence="2">
    <location>
        <begin position="1"/>
        <end position="31"/>
    </location>
</feature>